<protein>
    <submittedName>
        <fullName evidence="2">Uncharacterized protein</fullName>
    </submittedName>
</protein>
<dbReference type="Proteomes" id="UP000015453">
    <property type="component" value="Unassembled WGS sequence"/>
</dbReference>
<comment type="caution">
    <text evidence="2">The sequence shown here is derived from an EMBL/GenBank/DDBJ whole genome shotgun (WGS) entry which is preliminary data.</text>
</comment>
<dbReference type="AlphaFoldDB" id="S8CRF6"/>
<feature type="region of interest" description="Disordered" evidence="1">
    <location>
        <begin position="207"/>
        <end position="257"/>
    </location>
</feature>
<accession>S8CRF6</accession>
<organism evidence="2 3">
    <name type="scientific">Genlisea aurea</name>
    <dbReference type="NCBI Taxonomy" id="192259"/>
    <lineage>
        <taxon>Eukaryota</taxon>
        <taxon>Viridiplantae</taxon>
        <taxon>Streptophyta</taxon>
        <taxon>Embryophyta</taxon>
        <taxon>Tracheophyta</taxon>
        <taxon>Spermatophyta</taxon>
        <taxon>Magnoliopsida</taxon>
        <taxon>eudicotyledons</taxon>
        <taxon>Gunneridae</taxon>
        <taxon>Pentapetalae</taxon>
        <taxon>asterids</taxon>
        <taxon>lamiids</taxon>
        <taxon>Lamiales</taxon>
        <taxon>Lentibulariaceae</taxon>
        <taxon>Genlisea</taxon>
    </lineage>
</organism>
<feature type="compositionally biased region" description="Acidic residues" evidence="1">
    <location>
        <begin position="113"/>
        <end position="132"/>
    </location>
</feature>
<evidence type="ECO:0000313" key="3">
    <source>
        <dbReference type="Proteomes" id="UP000015453"/>
    </source>
</evidence>
<evidence type="ECO:0000256" key="1">
    <source>
        <dbReference type="SAM" id="MobiDB-lite"/>
    </source>
</evidence>
<dbReference type="EMBL" id="AUSU01001943">
    <property type="protein sequence ID" value="EPS69814.1"/>
    <property type="molecule type" value="Genomic_DNA"/>
</dbReference>
<evidence type="ECO:0000313" key="2">
    <source>
        <dbReference type="EMBL" id="EPS69814.1"/>
    </source>
</evidence>
<reference evidence="2 3" key="1">
    <citation type="journal article" date="2013" name="BMC Genomics">
        <title>The miniature genome of a carnivorous plant Genlisea aurea contains a low number of genes and short non-coding sequences.</title>
        <authorList>
            <person name="Leushkin E.V."/>
            <person name="Sutormin R.A."/>
            <person name="Nabieva E.R."/>
            <person name="Penin A.A."/>
            <person name="Kondrashov A.S."/>
            <person name="Logacheva M.D."/>
        </authorList>
    </citation>
    <scope>NUCLEOTIDE SEQUENCE [LARGE SCALE GENOMIC DNA]</scope>
</reference>
<sequence length="257" mass="28569">MENKGSVNPETLRLAMALQSLSEDKMRAFLAWAEKGETLAGPSEATTKAGELKEMEVEPAGETLTVAEAPETKEAAEETKEPEAHAAVEELKDLGSVEAEKGEPVAAETTETAAEEEETQTEEKDGEAEEPTSEASIQEESEHSHEATTEDEEWTESDLERAERRMKNRSEAESRPKLSEESQKMNEQLFGTLKTRAALMRSLWCGEHEDYSNSGRFRWRSSSKKPKRVISSSQKLKTAAVKNQRKGAPKTLRPTSR</sequence>
<feature type="region of interest" description="Disordered" evidence="1">
    <location>
        <begin position="67"/>
        <end position="189"/>
    </location>
</feature>
<name>S8CRF6_9LAMI</name>
<proteinExistence type="predicted"/>
<feature type="compositionally biased region" description="Basic and acidic residues" evidence="1">
    <location>
        <begin position="70"/>
        <end position="103"/>
    </location>
</feature>
<feature type="compositionally biased region" description="Basic residues" evidence="1">
    <location>
        <begin position="217"/>
        <end position="228"/>
    </location>
</feature>
<keyword evidence="3" id="KW-1185">Reference proteome</keyword>
<gene>
    <name evidence="2" type="ORF">M569_04949</name>
</gene>
<feature type="compositionally biased region" description="Basic and acidic residues" evidence="1">
    <location>
        <begin position="158"/>
        <end position="184"/>
    </location>
</feature>